<dbReference type="PANTHER" id="PTHR42659:SF2">
    <property type="entry name" value="XANTHINE DEHYDROGENASE SUBUNIT C-RELATED"/>
    <property type="match status" value="1"/>
</dbReference>
<keyword evidence="2" id="KW-0274">FAD</keyword>
<dbReference type="InterPro" id="IPR036683">
    <property type="entry name" value="CO_DH_flav_C_dom_sf"/>
</dbReference>
<accession>X0XPR7</accession>
<dbReference type="InterPro" id="IPR016169">
    <property type="entry name" value="FAD-bd_PCMH_sub2"/>
</dbReference>
<protein>
    <recommendedName>
        <fullName evidence="4">CO dehydrogenase flavoprotein C-terminal domain-containing protein</fullName>
    </recommendedName>
</protein>
<dbReference type="InterPro" id="IPR051312">
    <property type="entry name" value="Diverse_Substr_Oxidored"/>
</dbReference>
<feature type="domain" description="CO dehydrogenase flavoprotein C-terminal" evidence="4">
    <location>
        <begin position="53"/>
        <end position="156"/>
    </location>
</feature>
<organism evidence="5">
    <name type="scientific">marine sediment metagenome</name>
    <dbReference type="NCBI Taxonomy" id="412755"/>
    <lineage>
        <taxon>unclassified sequences</taxon>
        <taxon>metagenomes</taxon>
        <taxon>ecological metagenomes</taxon>
    </lineage>
</organism>
<proteinExistence type="predicted"/>
<comment type="caution">
    <text evidence="5">The sequence shown here is derived from an EMBL/GenBank/DDBJ whole genome shotgun (WGS) entry which is preliminary data.</text>
</comment>
<dbReference type="Pfam" id="PF03450">
    <property type="entry name" value="CO_deh_flav_C"/>
    <property type="match status" value="1"/>
</dbReference>
<sequence length="161" mass="16877">MLCLNAIAHIQGPDGEQTVPLTEFLTGPGSTVLQRGEILTGLEVPPLPAGAVGCYVKIGRIRGPDLAILGLGLVGYPAARNASGWSFRIGMGSVAPTPIRAIEAEAVLAESTDDDAIEEASAAAVRVTKPISDVRATAYYRSLVVKNLTKRTIRWVLGQVA</sequence>
<evidence type="ECO:0000256" key="3">
    <source>
        <dbReference type="ARBA" id="ARBA00023002"/>
    </source>
</evidence>
<keyword evidence="1" id="KW-0285">Flavoprotein</keyword>
<evidence type="ECO:0000256" key="2">
    <source>
        <dbReference type="ARBA" id="ARBA00022827"/>
    </source>
</evidence>
<dbReference type="EMBL" id="BARS01045977">
    <property type="protein sequence ID" value="GAG38633.1"/>
    <property type="molecule type" value="Genomic_DNA"/>
</dbReference>
<dbReference type="InterPro" id="IPR005107">
    <property type="entry name" value="CO_DH_flav_C"/>
</dbReference>
<evidence type="ECO:0000259" key="4">
    <source>
        <dbReference type="SMART" id="SM01092"/>
    </source>
</evidence>
<reference evidence="5" key="1">
    <citation type="journal article" date="2014" name="Front. Microbiol.">
        <title>High frequency of phylogenetically diverse reductive dehalogenase-homologous genes in deep subseafloor sedimentary metagenomes.</title>
        <authorList>
            <person name="Kawai M."/>
            <person name="Futagami T."/>
            <person name="Toyoda A."/>
            <person name="Takaki Y."/>
            <person name="Nishi S."/>
            <person name="Hori S."/>
            <person name="Arai W."/>
            <person name="Tsubouchi T."/>
            <person name="Morono Y."/>
            <person name="Uchiyama I."/>
            <person name="Ito T."/>
            <person name="Fujiyama A."/>
            <person name="Inagaki F."/>
            <person name="Takami H."/>
        </authorList>
    </citation>
    <scope>NUCLEOTIDE SEQUENCE</scope>
    <source>
        <strain evidence="5">Expedition CK06-06</strain>
    </source>
</reference>
<dbReference type="Gene3D" id="3.30.465.10">
    <property type="match status" value="1"/>
</dbReference>
<dbReference type="GO" id="GO:0050660">
    <property type="term" value="F:flavin adenine dinucleotide binding"/>
    <property type="evidence" value="ECO:0007669"/>
    <property type="project" value="InterPro"/>
</dbReference>
<dbReference type="SMART" id="SM01092">
    <property type="entry name" value="CO_deh_flav_C"/>
    <property type="match status" value="1"/>
</dbReference>
<dbReference type="Gene3D" id="3.30.390.50">
    <property type="entry name" value="CO dehydrogenase flavoprotein, C-terminal domain"/>
    <property type="match status" value="1"/>
</dbReference>
<dbReference type="SUPFAM" id="SSF56176">
    <property type="entry name" value="FAD-binding/transporter-associated domain-like"/>
    <property type="match status" value="1"/>
</dbReference>
<dbReference type="InterPro" id="IPR036318">
    <property type="entry name" value="FAD-bd_PCMH-like_sf"/>
</dbReference>
<dbReference type="PANTHER" id="PTHR42659">
    <property type="entry name" value="XANTHINE DEHYDROGENASE SUBUNIT C-RELATED"/>
    <property type="match status" value="1"/>
</dbReference>
<dbReference type="SUPFAM" id="SSF55447">
    <property type="entry name" value="CO dehydrogenase flavoprotein C-terminal domain-like"/>
    <property type="match status" value="1"/>
</dbReference>
<keyword evidence="3" id="KW-0560">Oxidoreductase</keyword>
<dbReference type="Pfam" id="PF00941">
    <property type="entry name" value="FAD_binding_5"/>
    <property type="match status" value="1"/>
</dbReference>
<dbReference type="InterPro" id="IPR002346">
    <property type="entry name" value="Mopterin_DH_FAD-bd"/>
</dbReference>
<gene>
    <name evidence="5" type="ORF">S01H1_69265</name>
</gene>
<dbReference type="GO" id="GO:0016491">
    <property type="term" value="F:oxidoreductase activity"/>
    <property type="evidence" value="ECO:0007669"/>
    <property type="project" value="UniProtKB-KW"/>
</dbReference>
<evidence type="ECO:0000313" key="5">
    <source>
        <dbReference type="EMBL" id="GAG38633.1"/>
    </source>
</evidence>
<evidence type="ECO:0000256" key="1">
    <source>
        <dbReference type="ARBA" id="ARBA00022630"/>
    </source>
</evidence>
<dbReference type="AlphaFoldDB" id="X0XPR7"/>
<name>X0XPR7_9ZZZZ</name>